<comment type="caution">
    <text evidence="6">Lacks conserved residue(s) required for the propagation of feature annotation.</text>
</comment>
<evidence type="ECO:0000256" key="6">
    <source>
        <dbReference type="HAMAP-Rule" id="MF_01216"/>
    </source>
</evidence>
<feature type="domain" description="Flavodoxin-like fold" evidence="7">
    <location>
        <begin position="1"/>
        <end position="184"/>
    </location>
</feature>
<feature type="binding site" evidence="6">
    <location>
        <position position="9"/>
    </location>
    <ligand>
        <name>FMN</name>
        <dbReference type="ChEBI" id="CHEBI:58210"/>
    </ligand>
</feature>
<comment type="subunit">
    <text evidence="6">Homodimer.</text>
</comment>
<evidence type="ECO:0000256" key="5">
    <source>
        <dbReference type="ARBA" id="ARBA00048542"/>
    </source>
</evidence>
<keyword evidence="4 6" id="KW-0520">NAD</keyword>
<evidence type="ECO:0000313" key="8">
    <source>
        <dbReference type="EMBL" id="MFD1745530.1"/>
    </source>
</evidence>
<dbReference type="Proteomes" id="UP001597322">
    <property type="component" value="Unassembled WGS sequence"/>
</dbReference>
<keyword evidence="3 6" id="KW-0560">Oxidoreductase</keyword>
<comment type="function">
    <text evidence="6">Quinone reductase that provides resistance to thiol-specific stress caused by electrophilic quinones.</text>
</comment>
<dbReference type="SUPFAM" id="SSF52218">
    <property type="entry name" value="Flavoproteins"/>
    <property type="match status" value="1"/>
</dbReference>
<evidence type="ECO:0000256" key="4">
    <source>
        <dbReference type="ARBA" id="ARBA00023027"/>
    </source>
</evidence>
<protein>
    <recommendedName>
        <fullName evidence="6">FMN dependent NADH:quinone oxidoreductase</fullName>
        <ecNumber evidence="6">1.6.5.-</ecNumber>
    </recommendedName>
    <alternativeName>
        <fullName evidence="6">Azo-dye reductase</fullName>
    </alternativeName>
    <alternativeName>
        <fullName evidence="6">FMN-dependent NADH-azo compound oxidoreductase</fullName>
    </alternativeName>
    <alternativeName>
        <fullName evidence="6">FMN-dependent NADH-azoreductase</fullName>
        <ecNumber evidence="6">1.7.1.17</ecNumber>
    </alternativeName>
</protein>
<feature type="binding site" evidence="6">
    <location>
        <begin position="15"/>
        <end position="17"/>
    </location>
    <ligand>
        <name>FMN</name>
        <dbReference type="ChEBI" id="CHEBI:58210"/>
    </ligand>
</feature>
<evidence type="ECO:0000256" key="3">
    <source>
        <dbReference type="ARBA" id="ARBA00023002"/>
    </source>
</evidence>
<evidence type="ECO:0000259" key="7">
    <source>
        <dbReference type="Pfam" id="PF02525"/>
    </source>
</evidence>
<name>A0ABW4M4S5_9HYPH</name>
<comment type="cofactor">
    <cofactor evidence="6">
        <name>FMN</name>
        <dbReference type="ChEBI" id="CHEBI:58210"/>
    </cofactor>
    <text evidence="6">Binds 1 FMN per subunit.</text>
</comment>
<gene>
    <name evidence="6" type="primary">azoR</name>
    <name evidence="8" type="ORF">ACFSE1_08675</name>
</gene>
<dbReference type="PANTHER" id="PTHR43741:SF4">
    <property type="entry name" value="FMN-DEPENDENT NADH:QUINONE OXIDOREDUCTASE"/>
    <property type="match status" value="1"/>
</dbReference>
<dbReference type="EMBL" id="JBHUEQ010000015">
    <property type="protein sequence ID" value="MFD1745530.1"/>
    <property type="molecule type" value="Genomic_DNA"/>
</dbReference>
<dbReference type="PANTHER" id="PTHR43741">
    <property type="entry name" value="FMN-DEPENDENT NADH-AZOREDUCTASE 1"/>
    <property type="match status" value="1"/>
</dbReference>
<keyword evidence="2 6" id="KW-0288">FMN</keyword>
<evidence type="ECO:0000256" key="1">
    <source>
        <dbReference type="ARBA" id="ARBA00022630"/>
    </source>
</evidence>
<dbReference type="InterPro" id="IPR003680">
    <property type="entry name" value="Flavodoxin_fold"/>
</dbReference>
<dbReference type="EC" id="1.6.5.-" evidence="6"/>
<sequence>MKLLHIDSSILGERSVSRTLSKAAVQKLQDFHPMMDVTYRDLATDPVPHLTAAHLAAGPDVLGDIALGETILNEFLSADVIVIGVAFYNLTIPSQLKAWIDRIVIAGKTFRYTENGAEGLAGNKRVILAVARGGIYRQGASLAASEHAEAYLRSLFAFIGVTCLDVVVAEGLAISDAHRECGRATAFQPISALDPFHAAG</sequence>
<dbReference type="EC" id="1.7.1.17" evidence="6"/>
<dbReference type="RefSeq" id="WP_377399363.1">
    <property type="nucleotide sequence ID" value="NZ_JBHUEQ010000015.1"/>
</dbReference>
<dbReference type="InterPro" id="IPR023048">
    <property type="entry name" value="NADH:quinone_OxRdtase_FMN_depd"/>
</dbReference>
<comment type="caution">
    <text evidence="8">The sequence shown here is derived from an EMBL/GenBank/DDBJ whole genome shotgun (WGS) entry which is preliminary data.</text>
</comment>
<dbReference type="Gene3D" id="3.40.50.360">
    <property type="match status" value="1"/>
</dbReference>
<dbReference type="Pfam" id="PF02525">
    <property type="entry name" value="Flavodoxin_2"/>
    <property type="match status" value="1"/>
</dbReference>
<comment type="catalytic activity">
    <reaction evidence="5">
        <text>N,N-dimethyl-1,4-phenylenediamine + anthranilate + 2 NAD(+) = 2-(4-dimethylaminophenyl)diazenylbenzoate + 2 NADH + 2 H(+)</text>
        <dbReference type="Rhea" id="RHEA:55872"/>
        <dbReference type="ChEBI" id="CHEBI:15378"/>
        <dbReference type="ChEBI" id="CHEBI:15783"/>
        <dbReference type="ChEBI" id="CHEBI:16567"/>
        <dbReference type="ChEBI" id="CHEBI:57540"/>
        <dbReference type="ChEBI" id="CHEBI:57945"/>
        <dbReference type="ChEBI" id="CHEBI:71579"/>
        <dbReference type="EC" id="1.7.1.17"/>
    </reaction>
    <physiologicalReaction direction="right-to-left" evidence="5">
        <dbReference type="Rhea" id="RHEA:55874"/>
    </physiologicalReaction>
</comment>
<reference evidence="9" key="1">
    <citation type="journal article" date="2019" name="Int. J. Syst. Evol. Microbiol.">
        <title>The Global Catalogue of Microorganisms (GCM) 10K type strain sequencing project: providing services to taxonomists for standard genome sequencing and annotation.</title>
        <authorList>
            <consortium name="The Broad Institute Genomics Platform"/>
            <consortium name="The Broad Institute Genome Sequencing Center for Infectious Disease"/>
            <person name="Wu L."/>
            <person name="Ma J."/>
        </authorList>
    </citation>
    <scope>NUCLEOTIDE SEQUENCE [LARGE SCALE GENOMIC DNA]</scope>
    <source>
        <strain evidence="9">CG52</strain>
    </source>
</reference>
<evidence type="ECO:0000313" key="9">
    <source>
        <dbReference type="Proteomes" id="UP001597322"/>
    </source>
</evidence>
<dbReference type="InterPro" id="IPR029039">
    <property type="entry name" value="Flavoprotein-like_sf"/>
</dbReference>
<evidence type="ECO:0000256" key="2">
    <source>
        <dbReference type="ARBA" id="ARBA00022643"/>
    </source>
</evidence>
<proteinExistence type="inferred from homology"/>
<comment type="similarity">
    <text evidence="6">Belongs to the azoreductase type 1 family.</text>
</comment>
<dbReference type="HAMAP" id="MF_01216">
    <property type="entry name" value="Azoreductase_type1"/>
    <property type="match status" value="1"/>
</dbReference>
<organism evidence="8 9">
    <name type="scientific">Rhizobium helianthi</name>
    <dbReference type="NCBI Taxonomy" id="1132695"/>
    <lineage>
        <taxon>Bacteria</taxon>
        <taxon>Pseudomonadati</taxon>
        <taxon>Pseudomonadota</taxon>
        <taxon>Alphaproteobacteria</taxon>
        <taxon>Hyphomicrobiales</taxon>
        <taxon>Rhizobiaceae</taxon>
        <taxon>Rhizobium/Agrobacterium group</taxon>
        <taxon>Rhizobium</taxon>
    </lineage>
</organism>
<comment type="catalytic activity">
    <reaction evidence="6">
        <text>2 a quinone + NADH + H(+) = 2 a 1,4-benzosemiquinone + NAD(+)</text>
        <dbReference type="Rhea" id="RHEA:65952"/>
        <dbReference type="ChEBI" id="CHEBI:15378"/>
        <dbReference type="ChEBI" id="CHEBI:57540"/>
        <dbReference type="ChEBI" id="CHEBI:57945"/>
        <dbReference type="ChEBI" id="CHEBI:132124"/>
        <dbReference type="ChEBI" id="CHEBI:134225"/>
    </reaction>
</comment>
<keyword evidence="9" id="KW-1185">Reference proteome</keyword>
<comment type="function">
    <text evidence="6">Also exhibits azoreductase activity. Catalyzes the reductive cleavage of the azo bond in aromatic azo compounds to the corresponding amines.</text>
</comment>
<dbReference type="InterPro" id="IPR050104">
    <property type="entry name" value="FMN-dep_NADH:Q_OxRdtase_AzoR1"/>
</dbReference>
<keyword evidence="1 6" id="KW-0285">Flavoprotein</keyword>
<accession>A0ABW4M4S5</accession>